<evidence type="ECO:0000259" key="1">
    <source>
        <dbReference type="Pfam" id="PF07726"/>
    </source>
</evidence>
<accession>A0A316TG95</accession>
<dbReference type="Pfam" id="PF07726">
    <property type="entry name" value="AAA_3"/>
    <property type="match status" value="1"/>
</dbReference>
<proteinExistence type="predicted"/>
<keyword evidence="4" id="KW-1185">Reference proteome</keyword>
<dbReference type="PANTHER" id="PTHR42759">
    <property type="entry name" value="MOXR FAMILY PROTEIN"/>
    <property type="match status" value="1"/>
</dbReference>
<comment type="caution">
    <text evidence="3">The sequence shown here is derived from an EMBL/GenBank/DDBJ whole genome shotgun (WGS) entry which is preliminary data.</text>
</comment>
<dbReference type="EMBL" id="QGDD01000002">
    <property type="protein sequence ID" value="PWN03573.1"/>
    <property type="molecule type" value="Genomic_DNA"/>
</dbReference>
<evidence type="ECO:0000259" key="2">
    <source>
        <dbReference type="Pfam" id="PF17863"/>
    </source>
</evidence>
<dbReference type="CDD" id="cd00009">
    <property type="entry name" value="AAA"/>
    <property type="match status" value="1"/>
</dbReference>
<dbReference type="InterPro" id="IPR041628">
    <property type="entry name" value="ChlI/MoxR_AAA_lid"/>
</dbReference>
<dbReference type="SUPFAM" id="SSF52540">
    <property type="entry name" value="P-loop containing nucleoside triphosphate hydrolases"/>
    <property type="match status" value="1"/>
</dbReference>
<feature type="domain" description="ChlI/MoxR AAA lid" evidence="2">
    <location>
        <begin position="249"/>
        <end position="308"/>
    </location>
</feature>
<dbReference type="GO" id="GO:0005524">
    <property type="term" value="F:ATP binding"/>
    <property type="evidence" value="ECO:0007669"/>
    <property type="project" value="InterPro"/>
</dbReference>
<dbReference type="Proteomes" id="UP000245507">
    <property type="component" value="Unassembled WGS sequence"/>
</dbReference>
<protein>
    <submittedName>
        <fullName evidence="3">ATPase</fullName>
    </submittedName>
</protein>
<dbReference type="Gene3D" id="3.40.50.300">
    <property type="entry name" value="P-loop containing nucleotide triphosphate hydrolases"/>
    <property type="match status" value="1"/>
</dbReference>
<dbReference type="OrthoDB" id="9808397at2"/>
<dbReference type="InterPro" id="IPR050764">
    <property type="entry name" value="CbbQ/NirQ/NorQ/GpvN"/>
</dbReference>
<evidence type="ECO:0000313" key="4">
    <source>
        <dbReference type="Proteomes" id="UP000245507"/>
    </source>
</evidence>
<name>A0A316TG95_9ACTN</name>
<dbReference type="AlphaFoldDB" id="A0A316TG95"/>
<dbReference type="GO" id="GO:0016887">
    <property type="term" value="F:ATP hydrolysis activity"/>
    <property type="evidence" value="ECO:0007669"/>
    <property type="project" value="InterPro"/>
</dbReference>
<gene>
    <name evidence="3" type="ORF">DJ010_05560</name>
</gene>
<organism evidence="3 4">
    <name type="scientific">Nocardioides silvaticus</name>
    <dbReference type="NCBI Taxonomy" id="2201891"/>
    <lineage>
        <taxon>Bacteria</taxon>
        <taxon>Bacillati</taxon>
        <taxon>Actinomycetota</taxon>
        <taxon>Actinomycetes</taxon>
        <taxon>Propionibacteriales</taxon>
        <taxon>Nocardioidaceae</taxon>
        <taxon>Nocardioides</taxon>
    </lineage>
</organism>
<dbReference type="Gene3D" id="1.10.8.80">
    <property type="entry name" value="Magnesium chelatase subunit I, C-Terminal domain"/>
    <property type="match status" value="1"/>
</dbReference>
<feature type="domain" description="ATPase AAA-3" evidence="1">
    <location>
        <begin position="56"/>
        <end position="185"/>
    </location>
</feature>
<reference evidence="3 4" key="1">
    <citation type="submission" date="2018-05" db="EMBL/GenBank/DDBJ databases">
        <title>Nocardioides silvaticus genome.</title>
        <authorList>
            <person name="Li C."/>
            <person name="Wang G."/>
        </authorList>
    </citation>
    <scope>NUCLEOTIDE SEQUENCE [LARGE SCALE GENOMIC DNA]</scope>
    <source>
        <strain evidence="3 4">CCTCC AB 2018079</strain>
    </source>
</reference>
<dbReference type="PIRSF" id="PIRSF002849">
    <property type="entry name" value="AAA_ATPase_chaperone_MoxR_prd"/>
    <property type="match status" value="1"/>
</dbReference>
<dbReference type="InterPro" id="IPR027417">
    <property type="entry name" value="P-loop_NTPase"/>
</dbReference>
<evidence type="ECO:0000313" key="3">
    <source>
        <dbReference type="EMBL" id="PWN03573.1"/>
    </source>
</evidence>
<dbReference type="InterPro" id="IPR011703">
    <property type="entry name" value="ATPase_AAA-3"/>
</dbReference>
<sequence>MESPTDHPGQPHPTTGADVATVARVASRIRGNIERVIEGKSEVVSAALVVLLAEGHLLLEDVPGVGKTMLSKALARSIDSTVRRIQFTPDLLPSDVTGVSVYNQQSREFEFRPGGVFANIVIGDEINRASPKTQSALLECMEEQQVTVDNVTYHLEAPFMVIATQNPVEMEGTYALPEAQRDRFMARVSIGYPVPSAEIAMLNSHTELNPLDELEPVTDAAELRKLCGIVHHVHVSEAVQRYAVSLTAATRESTDLLLGASPRATLHLVRAAKAYAALHQRDYVLPDDVRALIQPVIAHRLLPSAEAAVGGRGTSDILAGIVAQVPVPEIRS</sequence>
<dbReference type="Pfam" id="PF17863">
    <property type="entry name" value="AAA_lid_2"/>
    <property type="match status" value="1"/>
</dbReference>
<dbReference type="PANTHER" id="PTHR42759:SF5">
    <property type="entry name" value="METHANOL DEHYDROGENASE REGULATOR"/>
    <property type="match status" value="1"/>
</dbReference>